<comment type="caution">
    <text evidence="2">The sequence shown here is derived from an EMBL/GenBank/DDBJ whole genome shotgun (WGS) entry which is preliminary data.</text>
</comment>
<feature type="domain" description="Aminoglycoside phosphotransferase" evidence="1">
    <location>
        <begin position="146"/>
        <end position="288"/>
    </location>
</feature>
<protein>
    <submittedName>
        <fullName evidence="2">Aminoglycoside phosphotransferase family protein</fullName>
    </submittedName>
</protein>
<proteinExistence type="predicted"/>
<name>A0A9D1NDR0_9FIRM</name>
<organism evidence="2 3">
    <name type="scientific">Candidatus Stercoripulliclostridium merdipullorum</name>
    <dbReference type="NCBI Taxonomy" id="2840952"/>
    <lineage>
        <taxon>Bacteria</taxon>
        <taxon>Bacillati</taxon>
        <taxon>Bacillota</taxon>
        <taxon>Clostridia</taxon>
        <taxon>Eubacteriales</taxon>
        <taxon>Candidatus Stercoripulliclostridium</taxon>
    </lineage>
</organism>
<dbReference type="Proteomes" id="UP000886891">
    <property type="component" value="Unassembled WGS sequence"/>
</dbReference>
<dbReference type="InterPro" id="IPR011009">
    <property type="entry name" value="Kinase-like_dom_sf"/>
</dbReference>
<evidence type="ECO:0000259" key="1">
    <source>
        <dbReference type="Pfam" id="PF01636"/>
    </source>
</evidence>
<accession>A0A9D1NDR0</accession>
<gene>
    <name evidence="2" type="ORF">IAB14_06860</name>
</gene>
<dbReference type="InterPro" id="IPR002575">
    <property type="entry name" value="Aminoglycoside_PTrfase"/>
</dbReference>
<sequence length="359" mass="40959">MIADKAALLNAVADVLSLPADRLSFCPLSVADSMSGAIEEGFDGSIFCLKTDSGKRYVAKRKCLSFIERVGESMNPFASPEFRAIYRKAYGVFYIRESHLREHYIYDGIDPSLRPCLPLYYGSYKSPAECVHVMEYLPILRDKIDLKGAADFLARLHAVYAGREKAARDLHANIPTPSDYTAARPLSAMLYDNIQRLYPDFPQEILKDMRVFSDDAYAMACGLNTWQRTLCQGDFCVKNMTFLPRGIRVYDWELATFNHPAFDLISFLVHYPVPIDDRLIEDWIGSYRNAASTCERLEPLSDKCLAFNVRLYMATRFHAMMNICQSVDMPYMPLSIANWLKLYRTYQHIGIRASVFGVD</sequence>
<dbReference type="AlphaFoldDB" id="A0A9D1NDR0"/>
<reference evidence="2" key="1">
    <citation type="submission" date="2020-10" db="EMBL/GenBank/DDBJ databases">
        <authorList>
            <person name="Gilroy R."/>
        </authorList>
    </citation>
    <scope>NUCLEOTIDE SEQUENCE</scope>
    <source>
        <strain evidence="2">23406</strain>
    </source>
</reference>
<dbReference type="SUPFAM" id="SSF56112">
    <property type="entry name" value="Protein kinase-like (PK-like)"/>
    <property type="match status" value="1"/>
</dbReference>
<dbReference type="Pfam" id="PF01636">
    <property type="entry name" value="APH"/>
    <property type="match status" value="1"/>
</dbReference>
<evidence type="ECO:0000313" key="2">
    <source>
        <dbReference type="EMBL" id="HIV00814.1"/>
    </source>
</evidence>
<dbReference type="Gene3D" id="3.90.1200.10">
    <property type="match status" value="1"/>
</dbReference>
<dbReference type="EMBL" id="DVOH01000057">
    <property type="protein sequence ID" value="HIV00814.1"/>
    <property type="molecule type" value="Genomic_DNA"/>
</dbReference>
<evidence type="ECO:0000313" key="3">
    <source>
        <dbReference type="Proteomes" id="UP000886891"/>
    </source>
</evidence>
<reference evidence="2" key="2">
    <citation type="journal article" date="2021" name="PeerJ">
        <title>Extensive microbial diversity within the chicken gut microbiome revealed by metagenomics and culture.</title>
        <authorList>
            <person name="Gilroy R."/>
            <person name="Ravi A."/>
            <person name="Getino M."/>
            <person name="Pursley I."/>
            <person name="Horton D.L."/>
            <person name="Alikhan N.F."/>
            <person name="Baker D."/>
            <person name="Gharbi K."/>
            <person name="Hall N."/>
            <person name="Watson M."/>
            <person name="Adriaenssens E.M."/>
            <person name="Foster-Nyarko E."/>
            <person name="Jarju S."/>
            <person name="Secka A."/>
            <person name="Antonio M."/>
            <person name="Oren A."/>
            <person name="Chaudhuri R.R."/>
            <person name="La Ragione R."/>
            <person name="Hildebrand F."/>
            <person name="Pallen M.J."/>
        </authorList>
    </citation>
    <scope>NUCLEOTIDE SEQUENCE</scope>
    <source>
        <strain evidence="2">23406</strain>
    </source>
</reference>